<feature type="domain" description="RH2" evidence="6">
    <location>
        <begin position="263"/>
        <end position="344"/>
    </location>
</feature>
<evidence type="ECO:0000256" key="1">
    <source>
        <dbReference type="ARBA" id="ARBA00022448"/>
    </source>
</evidence>
<dbReference type="GO" id="GO:0036064">
    <property type="term" value="C:ciliary basal body"/>
    <property type="evidence" value="ECO:0007669"/>
    <property type="project" value="TreeGrafter"/>
</dbReference>
<dbReference type="PANTHER" id="PTHR21502">
    <property type="entry name" value="ZINC FINGER PROTEIN DZIP1"/>
    <property type="match status" value="1"/>
</dbReference>
<keyword evidence="2" id="KW-0653">Protein transport</keyword>
<evidence type="ECO:0000256" key="3">
    <source>
        <dbReference type="ARBA" id="ARBA00023054"/>
    </source>
</evidence>
<dbReference type="GO" id="GO:0005737">
    <property type="term" value="C:cytoplasm"/>
    <property type="evidence" value="ECO:0007669"/>
    <property type="project" value="TreeGrafter"/>
</dbReference>
<dbReference type="GO" id="GO:0046983">
    <property type="term" value="F:protein dimerization activity"/>
    <property type="evidence" value="ECO:0007669"/>
    <property type="project" value="InterPro"/>
</dbReference>
<dbReference type="AlphaFoldDB" id="A0AAW1CG70"/>
<dbReference type="EMBL" id="JAPXFL010000015">
    <property type="protein sequence ID" value="KAK9497252.1"/>
    <property type="molecule type" value="Genomic_DNA"/>
</dbReference>
<dbReference type="InterPro" id="IPR051241">
    <property type="entry name" value="DZIP_RILPL"/>
</dbReference>
<evidence type="ECO:0000256" key="4">
    <source>
        <dbReference type="SAM" id="MobiDB-lite"/>
    </source>
</evidence>
<dbReference type="SUPFAM" id="SSF161256">
    <property type="entry name" value="RILP dimerisation region"/>
    <property type="match status" value="1"/>
</dbReference>
<dbReference type="InterPro" id="IPR034744">
    <property type="entry name" value="RH2"/>
</dbReference>
<evidence type="ECO:0000259" key="6">
    <source>
        <dbReference type="PROSITE" id="PS51777"/>
    </source>
</evidence>
<keyword evidence="8" id="KW-1185">Reference proteome</keyword>
<evidence type="ECO:0000256" key="2">
    <source>
        <dbReference type="ARBA" id="ARBA00022927"/>
    </source>
</evidence>
<dbReference type="Pfam" id="PF09744">
    <property type="entry name" value="RH1"/>
    <property type="match status" value="1"/>
</dbReference>
<proteinExistence type="predicted"/>
<keyword evidence="1" id="KW-0813">Transport</keyword>
<protein>
    <recommendedName>
        <fullName evidence="9">RILP-like protein homolog</fullName>
    </recommendedName>
</protein>
<dbReference type="PROSITE" id="PS51777">
    <property type="entry name" value="RH2"/>
    <property type="match status" value="1"/>
</dbReference>
<organism evidence="7 8">
    <name type="scientific">Rhynocoris fuscipes</name>
    <dbReference type="NCBI Taxonomy" id="488301"/>
    <lineage>
        <taxon>Eukaryota</taxon>
        <taxon>Metazoa</taxon>
        <taxon>Ecdysozoa</taxon>
        <taxon>Arthropoda</taxon>
        <taxon>Hexapoda</taxon>
        <taxon>Insecta</taxon>
        <taxon>Pterygota</taxon>
        <taxon>Neoptera</taxon>
        <taxon>Paraneoptera</taxon>
        <taxon>Hemiptera</taxon>
        <taxon>Heteroptera</taxon>
        <taxon>Panheteroptera</taxon>
        <taxon>Cimicomorpha</taxon>
        <taxon>Reduviidae</taxon>
        <taxon>Harpactorinae</taxon>
        <taxon>Harpactorini</taxon>
        <taxon>Rhynocoris</taxon>
    </lineage>
</organism>
<evidence type="ECO:0000259" key="5">
    <source>
        <dbReference type="PROSITE" id="PS51776"/>
    </source>
</evidence>
<name>A0AAW1CG70_9HEMI</name>
<dbReference type="PROSITE" id="PS51776">
    <property type="entry name" value="RH1"/>
    <property type="match status" value="1"/>
</dbReference>
<evidence type="ECO:0000313" key="8">
    <source>
        <dbReference type="Proteomes" id="UP001461498"/>
    </source>
</evidence>
<dbReference type="Pfam" id="PF11461">
    <property type="entry name" value="RILP"/>
    <property type="match status" value="1"/>
</dbReference>
<dbReference type="InterPro" id="IPR034743">
    <property type="entry name" value="RH1"/>
</dbReference>
<dbReference type="Gene3D" id="1.20.58.1770">
    <property type="match status" value="1"/>
</dbReference>
<feature type="region of interest" description="Disordered" evidence="4">
    <location>
        <begin position="297"/>
        <end position="334"/>
    </location>
</feature>
<sequence length="383" mass="44637">MEDYEEISIMDVYDIVRDFAKEFRPIIEMYGPDPLNNIMSKIVRILEHLEAQTVKIGRLQSNLQEKDTIIARLEKDKIEKAADRARFEKELEQIEEHWREESQEMVSVVNRLQEENRKLLKALSSKQDLSGNHSHPLSPEVDISVLQKSRTSIDKLRDQLKLKDREVNAKITEIENLSSQIDRSMAINKELRKKNRILQGQVRNLIDERAAFLTQLQDQNHELIELRQNLGIAEKENEDLAQSQADKIILEKKAGLDLDDPNRPRFTTEELKEILRERNEYKARITSLEEELEKYRRNESDVNIEEEVEDTEADDEDDAPVQGPLPYEPNDAPWRKSESRIRKIFRKLFNETNVTILGTSPKRSLSTFSKMTLATASDSDTTL</sequence>
<comment type="caution">
    <text evidence="7">The sequence shown here is derived from an EMBL/GenBank/DDBJ whole genome shotgun (WGS) entry which is preliminary data.</text>
</comment>
<keyword evidence="3" id="KW-0175">Coiled coil</keyword>
<dbReference type="PANTHER" id="PTHR21502:SF4">
    <property type="entry name" value="RILP-LIKE PROTEIN HOMOLOG"/>
    <property type="match status" value="1"/>
</dbReference>
<dbReference type="GO" id="GO:0031267">
    <property type="term" value="F:small GTPase binding"/>
    <property type="evidence" value="ECO:0007669"/>
    <property type="project" value="TreeGrafter"/>
</dbReference>
<gene>
    <name evidence="7" type="ORF">O3M35_004607</name>
</gene>
<dbReference type="Proteomes" id="UP001461498">
    <property type="component" value="Unassembled WGS sequence"/>
</dbReference>
<dbReference type="InterPro" id="IPR021563">
    <property type="entry name" value="RILP_dimer"/>
</dbReference>
<evidence type="ECO:0008006" key="9">
    <source>
        <dbReference type="Google" id="ProtNLM"/>
    </source>
</evidence>
<evidence type="ECO:0000313" key="7">
    <source>
        <dbReference type="EMBL" id="KAK9497252.1"/>
    </source>
</evidence>
<accession>A0AAW1CG70</accession>
<feature type="domain" description="RH1" evidence="5">
    <location>
        <begin position="1"/>
        <end position="83"/>
    </location>
</feature>
<reference evidence="7 8" key="1">
    <citation type="submission" date="2022-12" db="EMBL/GenBank/DDBJ databases">
        <title>Chromosome-level genome assembly of true bugs.</title>
        <authorList>
            <person name="Ma L."/>
            <person name="Li H."/>
        </authorList>
    </citation>
    <scope>NUCLEOTIDE SEQUENCE [LARGE SCALE GENOMIC DNA]</scope>
    <source>
        <strain evidence="7">Lab_2022b</strain>
    </source>
</reference>
<dbReference type="Gene3D" id="6.10.230.10">
    <property type="match status" value="1"/>
</dbReference>
<feature type="compositionally biased region" description="Acidic residues" evidence="4">
    <location>
        <begin position="302"/>
        <end position="319"/>
    </location>
</feature>
<dbReference type="GO" id="GO:0060271">
    <property type="term" value="P:cilium assembly"/>
    <property type="evidence" value="ECO:0007669"/>
    <property type="project" value="TreeGrafter"/>
</dbReference>
<dbReference type="GO" id="GO:0051959">
    <property type="term" value="F:dynein light intermediate chain binding"/>
    <property type="evidence" value="ECO:0007669"/>
    <property type="project" value="TreeGrafter"/>
</dbReference>
<dbReference type="GO" id="GO:0015031">
    <property type="term" value="P:protein transport"/>
    <property type="evidence" value="ECO:0007669"/>
    <property type="project" value="UniProtKB-KW"/>
</dbReference>